<dbReference type="PROSITE" id="PS00092">
    <property type="entry name" value="N6_MTASE"/>
    <property type="match status" value="1"/>
</dbReference>
<organism evidence="1 2">
    <name type="scientific">Candidatus Scatocola faecipullorum</name>
    <dbReference type="NCBI Taxonomy" id="2840917"/>
    <lineage>
        <taxon>Bacteria</taxon>
        <taxon>Pseudomonadati</taxon>
        <taxon>Pseudomonadota</taxon>
        <taxon>Alphaproteobacteria</taxon>
        <taxon>Rhodospirillales</taxon>
        <taxon>Rhodospirillaceae</taxon>
        <taxon>Rhodospirillaceae incertae sedis</taxon>
        <taxon>Candidatus Scatocola</taxon>
    </lineage>
</organism>
<dbReference type="GO" id="GO:0003677">
    <property type="term" value="F:DNA binding"/>
    <property type="evidence" value="ECO:0007669"/>
    <property type="project" value="InterPro"/>
</dbReference>
<reference evidence="1" key="1">
    <citation type="submission" date="2020-10" db="EMBL/GenBank/DDBJ databases">
        <authorList>
            <person name="Gilroy R."/>
        </authorList>
    </citation>
    <scope>NUCLEOTIDE SEQUENCE</scope>
    <source>
        <strain evidence="1">ChiW3-316</strain>
    </source>
</reference>
<name>A0A9D1SAU6_9PROT</name>
<dbReference type="AlphaFoldDB" id="A0A9D1SAU6"/>
<dbReference type="GO" id="GO:0032259">
    <property type="term" value="P:methylation"/>
    <property type="evidence" value="ECO:0007669"/>
    <property type="project" value="UniProtKB-KW"/>
</dbReference>
<sequence>MKTFNTNTENKEEWLTPPYILEALGGFDLDPCAPEFRPWDMAKVHYCKEQDGLSQKWFGRVWCNPPYGRQTFDWLKRLAEHKNGIALIFARTETKGFHSEVWRKAHSVFFFLGRLKFHYPDGAQGDCANAPSCLVAYNADNTDAIKKSGLNGKLIIL</sequence>
<dbReference type="EMBL" id="DVNC01000028">
    <property type="protein sequence ID" value="HIU53286.1"/>
    <property type="molecule type" value="Genomic_DNA"/>
</dbReference>
<dbReference type="Proteomes" id="UP000824107">
    <property type="component" value="Unassembled WGS sequence"/>
</dbReference>
<accession>A0A9D1SAU6</accession>
<dbReference type="GO" id="GO:0009307">
    <property type="term" value="P:DNA restriction-modification system"/>
    <property type="evidence" value="ECO:0007669"/>
    <property type="project" value="InterPro"/>
</dbReference>
<proteinExistence type="predicted"/>
<evidence type="ECO:0000313" key="2">
    <source>
        <dbReference type="Proteomes" id="UP000824107"/>
    </source>
</evidence>
<keyword evidence="1" id="KW-0808">Transferase</keyword>
<evidence type="ECO:0000313" key="1">
    <source>
        <dbReference type="EMBL" id="HIU53286.1"/>
    </source>
</evidence>
<keyword evidence="1" id="KW-0489">Methyltransferase</keyword>
<comment type="caution">
    <text evidence="1">The sequence shown here is derived from an EMBL/GenBank/DDBJ whole genome shotgun (WGS) entry which is preliminary data.</text>
</comment>
<dbReference type="InterPro" id="IPR008593">
    <property type="entry name" value="Dam_MeTrfase"/>
</dbReference>
<dbReference type="InterPro" id="IPR002052">
    <property type="entry name" value="DNA_methylase_N6_adenine_CS"/>
</dbReference>
<dbReference type="GO" id="GO:0009007">
    <property type="term" value="F:site-specific DNA-methyltransferase (adenine-specific) activity"/>
    <property type="evidence" value="ECO:0007669"/>
    <property type="project" value="InterPro"/>
</dbReference>
<protein>
    <submittedName>
        <fullName evidence="1">Adenine methyltransferase</fullName>
    </submittedName>
</protein>
<dbReference type="Pfam" id="PF05869">
    <property type="entry name" value="Dam"/>
    <property type="match status" value="1"/>
</dbReference>
<gene>
    <name evidence="1" type="ORF">IAD20_04310</name>
</gene>
<reference evidence="1" key="2">
    <citation type="journal article" date="2021" name="PeerJ">
        <title>Extensive microbial diversity within the chicken gut microbiome revealed by metagenomics and culture.</title>
        <authorList>
            <person name="Gilroy R."/>
            <person name="Ravi A."/>
            <person name="Getino M."/>
            <person name="Pursley I."/>
            <person name="Horton D.L."/>
            <person name="Alikhan N.F."/>
            <person name="Baker D."/>
            <person name="Gharbi K."/>
            <person name="Hall N."/>
            <person name="Watson M."/>
            <person name="Adriaenssens E.M."/>
            <person name="Foster-Nyarko E."/>
            <person name="Jarju S."/>
            <person name="Secka A."/>
            <person name="Antonio M."/>
            <person name="Oren A."/>
            <person name="Chaudhuri R.R."/>
            <person name="La Ragione R."/>
            <person name="Hildebrand F."/>
            <person name="Pallen M.J."/>
        </authorList>
    </citation>
    <scope>NUCLEOTIDE SEQUENCE</scope>
    <source>
        <strain evidence="1">ChiW3-316</strain>
    </source>
</reference>